<sequence length="753" mass="84820">MFSSCFGWCKSDDSEREPLLPQYEQDTHLQRELYRKLHSYQMLRALGKGYMPSTEQTIINLRTLLASDVLNPDNPDLSVDGRRLVRLTKLWLQQFITLLLHKNDKDQLQDLIWFLTKSRISVDVDDLASRAKKTKGKADTAAAYQSFKTIGSLMFTNADFRKFLADLNIVGREVFKDSAFALSDAAKQAGEQLEPSQDEQQNVAQTGQDTGDTNGKPPTSQDLADEVQDIGEVVVQRSTDVAQATLESAQDKLSGDEGQTLLKRLQNAVVNLRKRKDYSDSVSMLSLLIKRYAIVYSRAAEEIAEVAQSDVHENRETDRALKNLWEFVKSFGNQKDWEQCEGLFKKVMSHKEKDPEFEDLLQEVGNSLQKLLTDPDFFNNADQKLKDLREKSKQVGTESTLRHDVDELLQQLSVTFQSVLRDEDVHNLITTTLRIFGVLSPSNAVTNSDLIQDALNVFIPLLISAIQYIPIPRLEISTPAMDLLLESLVIEPGKTVNQTSFLPYRLKIENLNEVEIRKARVRSTTTTNMKNTMLIKIDGLSARADEVGFWLRAHSGLLRLADQGIAGFALDERGVDVHLEVEVCRERLEQILTLRAVRVRVHRLDYTLRKSKLSWLGWLFKPLLRPLLKATLEAQLATAVGDLLHAANRELLFARERLRATRVANPADLWTFVRAVAARLVPAEDPDLYARVGVDQPGAGVFRGVYTPASVVKIWHEEAESAADRVEEFESGGWRNEVFDVPTHAALGGLVGG</sequence>
<dbReference type="InterPro" id="IPR045967">
    <property type="entry name" value="HAM1-like_N"/>
</dbReference>
<dbReference type="AlphaFoldDB" id="M7SHI0"/>
<protein>
    <submittedName>
        <fullName evidence="3">Putative bactericidal permeability-increasing protein</fullName>
    </submittedName>
</protein>
<dbReference type="PANTHER" id="PTHR31138:SF4">
    <property type="entry name" value="DUF5923 DOMAIN-CONTAINING PROTEIN"/>
    <property type="match status" value="1"/>
</dbReference>
<evidence type="ECO:0000256" key="1">
    <source>
        <dbReference type="SAM" id="MobiDB-lite"/>
    </source>
</evidence>
<gene>
    <name evidence="3" type="ORF">UCREL1_7261</name>
</gene>
<dbReference type="OMA" id="PRYEDDT"/>
<dbReference type="STRING" id="1287681.M7SHI0"/>
<dbReference type="SUPFAM" id="SSF55394">
    <property type="entry name" value="Bactericidal permeability-increasing protein, BPI"/>
    <property type="match status" value="1"/>
</dbReference>
<dbReference type="InterPro" id="IPR017943">
    <property type="entry name" value="Bactericidal_perm-incr_a/b_dom"/>
</dbReference>
<feature type="compositionally biased region" description="Polar residues" evidence="1">
    <location>
        <begin position="194"/>
        <end position="222"/>
    </location>
</feature>
<dbReference type="Pfam" id="PF19343">
    <property type="entry name" value="HAM1_N"/>
    <property type="match status" value="1"/>
</dbReference>
<dbReference type="GO" id="GO:0008289">
    <property type="term" value="F:lipid binding"/>
    <property type="evidence" value="ECO:0007669"/>
    <property type="project" value="InterPro"/>
</dbReference>
<dbReference type="EMBL" id="KB706793">
    <property type="protein sequence ID" value="EMR65759.1"/>
    <property type="molecule type" value="Genomic_DNA"/>
</dbReference>
<keyword evidence="4" id="KW-1185">Reference proteome</keyword>
<feature type="domain" description="HAM1-like N-terminal" evidence="2">
    <location>
        <begin position="202"/>
        <end position="583"/>
    </location>
</feature>
<name>M7SHI0_EUTLA</name>
<dbReference type="PANTHER" id="PTHR31138">
    <property type="entry name" value="CHROMOSOME 19, WHOLE GENOME SHOTGUN SEQUENCE"/>
    <property type="match status" value="1"/>
</dbReference>
<dbReference type="HOGENOM" id="CLU_013290_0_0_1"/>
<evidence type="ECO:0000313" key="3">
    <source>
        <dbReference type="EMBL" id="EMR65759.1"/>
    </source>
</evidence>
<dbReference type="KEGG" id="ela:UCREL1_7261"/>
<feature type="region of interest" description="Disordered" evidence="1">
    <location>
        <begin position="186"/>
        <end position="222"/>
    </location>
</feature>
<evidence type="ECO:0000313" key="4">
    <source>
        <dbReference type="Proteomes" id="UP000012174"/>
    </source>
</evidence>
<reference evidence="4" key="1">
    <citation type="journal article" date="2013" name="Genome Announc.">
        <title>Draft genome sequence of the grapevine dieback fungus Eutypa lata UCR-EL1.</title>
        <authorList>
            <person name="Blanco-Ulate B."/>
            <person name="Rolshausen P.E."/>
            <person name="Cantu D."/>
        </authorList>
    </citation>
    <scope>NUCLEOTIDE SEQUENCE [LARGE SCALE GENOMIC DNA]</scope>
    <source>
        <strain evidence="4">UCR-EL1</strain>
    </source>
</reference>
<dbReference type="OrthoDB" id="5407957at2759"/>
<organism evidence="3 4">
    <name type="scientific">Eutypa lata (strain UCR-EL1)</name>
    <name type="common">Grapevine dieback disease fungus</name>
    <name type="synonym">Eutypa armeniacae</name>
    <dbReference type="NCBI Taxonomy" id="1287681"/>
    <lineage>
        <taxon>Eukaryota</taxon>
        <taxon>Fungi</taxon>
        <taxon>Dikarya</taxon>
        <taxon>Ascomycota</taxon>
        <taxon>Pezizomycotina</taxon>
        <taxon>Sordariomycetes</taxon>
        <taxon>Xylariomycetidae</taxon>
        <taxon>Xylariales</taxon>
        <taxon>Diatrypaceae</taxon>
        <taxon>Eutypa</taxon>
    </lineage>
</organism>
<dbReference type="Proteomes" id="UP000012174">
    <property type="component" value="Unassembled WGS sequence"/>
</dbReference>
<proteinExistence type="predicted"/>
<evidence type="ECO:0000259" key="2">
    <source>
        <dbReference type="Pfam" id="PF19343"/>
    </source>
</evidence>
<dbReference type="eggNOG" id="ENOG502SIPH">
    <property type="taxonomic scope" value="Eukaryota"/>
</dbReference>
<accession>M7SHI0</accession>